<dbReference type="EMBL" id="APML01000021">
    <property type="protein sequence ID" value="ENH97234.1"/>
    <property type="molecule type" value="Genomic_DNA"/>
</dbReference>
<dbReference type="eggNOG" id="COG0655">
    <property type="taxonomic scope" value="Bacteria"/>
</dbReference>
<reference evidence="3 4" key="1">
    <citation type="submission" date="2013-03" db="EMBL/GenBank/DDBJ databases">
        <title>Draft genome sequence of Gracibacillus halophilus YIM-C55.5, a moderately halophilic and thermophilic organism from the Xiaochaidamu salt lake.</title>
        <authorList>
            <person name="Sugumar T."/>
            <person name="Polireddy D.R."/>
            <person name="Antony A."/>
            <person name="Madhava Y.R."/>
            <person name="Sivakumar N."/>
        </authorList>
    </citation>
    <scope>NUCLEOTIDE SEQUENCE [LARGE SCALE GENOMIC DNA]</scope>
    <source>
        <strain evidence="3 4">YIM-C55.5</strain>
    </source>
</reference>
<keyword evidence="4" id="KW-1185">Reference proteome</keyword>
<proteinExistence type="inferred from homology"/>
<dbReference type="InterPro" id="IPR008254">
    <property type="entry name" value="Flavodoxin/NO_synth"/>
</dbReference>
<sequence length="199" mass="21260">MANVAVIYYSSTGTNYQMANWAAGAAKNAGAEAKVVRVRETAPEAAINSNEAWKNHLEETKDVPVATSDDIEWADAIIFAMPTRFGNLPAQMKQFLDEQGGLWATGKTVNKVVSGITSASNAHGGQEATVQALYTSMMHWGTIIVSPGYTDDSIFAAGGNPYGTSVTQSQEDGSMVEDVEAAVRHQAHRVVEITNKIHG</sequence>
<dbReference type="NCBIfam" id="NF002999">
    <property type="entry name" value="PRK03767.1"/>
    <property type="match status" value="1"/>
</dbReference>
<dbReference type="InterPro" id="IPR010089">
    <property type="entry name" value="Flavoprotein_WrbA-like"/>
</dbReference>
<dbReference type="Gene3D" id="3.40.50.360">
    <property type="match status" value="1"/>
</dbReference>
<dbReference type="OrthoDB" id="9801479at2"/>
<dbReference type="FunFam" id="3.40.50.360:FF:000001">
    <property type="entry name" value="NAD(P)H dehydrogenase (Quinone) FQR1-like"/>
    <property type="match status" value="1"/>
</dbReference>
<dbReference type="AlphaFoldDB" id="N4WD84"/>
<protein>
    <submittedName>
        <fullName evidence="3">NAD(P)H: quinone oxidoreduvtase, type IV, flavoprotein WrbA</fullName>
    </submittedName>
</protein>
<evidence type="ECO:0000313" key="3">
    <source>
        <dbReference type="EMBL" id="ENH97234.1"/>
    </source>
</evidence>
<dbReference type="GO" id="GO:0010181">
    <property type="term" value="F:FMN binding"/>
    <property type="evidence" value="ECO:0007669"/>
    <property type="project" value="InterPro"/>
</dbReference>
<evidence type="ECO:0000259" key="2">
    <source>
        <dbReference type="PROSITE" id="PS50902"/>
    </source>
</evidence>
<dbReference type="STRING" id="1308866.J416_06602"/>
<dbReference type="PANTHER" id="PTHR30546:SF23">
    <property type="entry name" value="FLAVOPROTEIN-LIKE PROTEIN YCP4-RELATED"/>
    <property type="match status" value="1"/>
</dbReference>
<dbReference type="PROSITE" id="PS50902">
    <property type="entry name" value="FLAVODOXIN_LIKE"/>
    <property type="match status" value="1"/>
</dbReference>
<dbReference type="SUPFAM" id="SSF52218">
    <property type="entry name" value="Flavoproteins"/>
    <property type="match status" value="1"/>
</dbReference>
<dbReference type="InterPro" id="IPR005025">
    <property type="entry name" value="FMN_Rdtase-like_dom"/>
</dbReference>
<comment type="caution">
    <text evidence="3">The sequence shown here is derived from an EMBL/GenBank/DDBJ whole genome shotgun (WGS) entry which is preliminary data.</text>
</comment>
<name>N4WD84_9BACI</name>
<dbReference type="PANTHER" id="PTHR30546">
    <property type="entry name" value="FLAVODOXIN-RELATED PROTEIN WRBA-RELATED"/>
    <property type="match status" value="1"/>
</dbReference>
<dbReference type="Pfam" id="PF03358">
    <property type="entry name" value="FMN_red"/>
    <property type="match status" value="1"/>
</dbReference>
<evidence type="ECO:0000256" key="1">
    <source>
        <dbReference type="ARBA" id="ARBA00006961"/>
    </source>
</evidence>
<dbReference type="NCBIfam" id="TIGR01755">
    <property type="entry name" value="flav_wrbA"/>
    <property type="match status" value="1"/>
</dbReference>
<dbReference type="GO" id="GO:0016020">
    <property type="term" value="C:membrane"/>
    <property type="evidence" value="ECO:0007669"/>
    <property type="project" value="TreeGrafter"/>
</dbReference>
<dbReference type="GO" id="GO:0003955">
    <property type="term" value="F:NAD(P)H dehydrogenase (quinone) activity"/>
    <property type="evidence" value="ECO:0007669"/>
    <property type="project" value="InterPro"/>
</dbReference>
<gene>
    <name evidence="3" type="ORF">J416_06602</name>
</gene>
<feature type="domain" description="Flavodoxin-like" evidence="2">
    <location>
        <begin position="4"/>
        <end position="191"/>
    </location>
</feature>
<comment type="similarity">
    <text evidence="1">Belongs to the WrbA family.</text>
</comment>
<dbReference type="RefSeq" id="WP_003466954.1">
    <property type="nucleotide sequence ID" value="NZ_APML01000021.1"/>
</dbReference>
<dbReference type="InterPro" id="IPR029039">
    <property type="entry name" value="Flavoprotein-like_sf"/>
</dbReference>
<dbReference type="PATRIC" id="fig|1308866.3.peg.1332"/>
<accession>N4WD84</accession>
<dbReference type="Proteomes" id="UP000012283">
    <property type="component" value="Unassembled WGS sequence"/>
</dbReference>
<evidence type="ECO:0000313" key="4">
    <source>
        <dbReference type="Proteomes" id="UP000012283"/>
    </source>
</evidence>
<organism evidence="3 4">
    <name type="scientific">Gracilibacillus halophilus YIM-C55.5</name>
    <dbReference type="NCBI Taxonomy" id="1308866"/>
    <lineage>
        <taxon>Bacteria</taxon>
        <taxon>Bacillati</taxon>
        <taxon>Bacillota</taxon>
        <taxon>Bacilli</taxon>
        <taxon>Bacillales</taxon>
        <taxon>Bacillaceae</taxon>
        <taxon>Gracilibacillus</taxon>
    </lineage>
</organism>